<sequence length="318" mass="34455">MRNYKLSIFLGLTTAVAAIAPLPAQAVSFNYDSAQNISARPIESNNKLFFFGTPSDNQGYTAFFNLNADAPDRGHTEFSLNSPGNIAPYYTTGRDKSPEEPPSGATRSATLQNITSGFSNFYNYLTNNNLSLDRIGLSYGQKSDRDFTTTWNLGDDKLGEDWFSSPDSSLEERIYTANPDDVELYLTYDTTKIIDFGYTPFYSFLEYGPTPATVDDSEAILTDPFNASKPAGLNSLTAGLADAFLQDVDSAGGGLQIVYEDVQVEDVGFTTGNGYGVIRIPFPLSLNVVSNTKVPESSLAIGLLIFGALGAVSSRLKK</sequence>
<organism evidence="2 3">
    <name type="scientific">Nostoc favosum CHAB5714</name>
    <dbReference type="NCBI Taxonomy" id="2780399"/>
    <lineage>
        <taxon>Bacteria</taxon>
        <taxon>Bacillati</taxon>
        <taxon>Cyanobacteriota</taxon>
        <taxon>Cyanophyceae</taxon>
        <taxon>Nostocales</taxon>
        <taxon>Nostocaceae</taxon>
        <taxon>Nostoc</taxon>
        <taxon>Nostoc favosum</taxon>
    </lineage>
</organism>
<feature type="signal peptide" evidence="1">
    <location>
        <begin position="1"/>
        <end position="26"/>
    </location>
</feature>
<evidence type="ECO:0008006" key="4">
    <source>
        <dbReference type="Google" id="ProtNLM"/>
    </source>
</evidence>
<reference evidence="2 3" key="1">
    <citation type="journal article" date="2021" name="Microorganisms">
        <title>Genome Evolution of Filamentous Cyanobacterium Nostoc Species: From Facultative Symbiosis to Free Living.</title>
        <authorList>
            <person name="Huo D."/>
            <person name="Li H."/>
            <person name="Cai F."/>
            <person name="Guo X."/>
            <person name="Qiao Z."/>
            <person name="Wang W."/>
            <person name="Yu G."/>
            <person name="Li R."/>
        </authorList>
    </citation>
    <scope>NUCLEOTIDE SEQUENCE [LARGE SCALE GENOMIC DNA]</scope>
    <source>
        <strain evidence="2 3">CHAB 5714</strain>
    </source>
</reference>
<name>A0ABS8IBK2_9NOSO</name>
<protein>
    <recommendedName>
        <fullName evidence="4">PEP-CTERM sorting domain-containing protein</fullName>
    </recommendedName>
</protein>
<gene>
    <name evidence="2" type="ORF">LC586_20780</name>
</gene>
<keyword evidence="3" id="KW-1185">Reference proteome</keyword>
<feature type="chain" id="PRO_5045522627" description="PEP-CTERM sorting domain-containing protein" evidence="1">
    <location>
        <begin position="27"/>
        <end position="318"/>
    </location>
</feature>
<evidence type="ECO:0000313" key="3">
    <source>
        <dbReference type="Proteomes" id="UP001199525"/>
    </source>
</evidence>
<dbReference type="RefSeq" id="WP_229486585.1">
    <property type="nucleotide sequence ID" value="NZ_JAIVFQ010000033.1"/>
</dbReference>
<proteinExistence type="predicted"/>
<comment type="caution">
    <text evidence="2">The sequence shown here is derived from an EMBL/GenBank/DDBJ whole genome shotgun (WGS) entry which is preliminary data.</text>
</comment>
<evidence type="ECO:0000313" key="2">
    <source>
        <dbReference type="EMBL" id="MCC5601572.1"/>
    </source>
</evidence>
<evidence type="ECO:0000256" key="1">
    <source>
        <dbReference type="SAM" id="SignalP"/>
    </source>
</evidence>
<dbReference type="EMBL" id="JAIVFQ010000033">
    <property type="protein sequence ID" value="MCC5601572.1"/>
    <property type="molecule type" value="Genomic_DNA"/>
</dbReference>
<dbReference type="Proteomes" id="UP001199525">
    <property type="component" value="Unassembled WGS sequence"/>
</dbReference>
<keyword evidence="1" id="KW-0732">Signal</keyword>
<accession>A0ABS8IBK2</accession>